<proteinExistence type="predicted"/>
<accession>A0AAU9CVM9</accession>
<name>A0AAU9CVM9_9BACT</name>
<gene>
    <name evidence="2" type="ORF">FUAX_19190</name>
</gene>
<dbReference type="KEGG" id="fax:FUAX_19190"/>
<feature type="chain" id="PRO_5043863183" description="Beta-galactosidase trimerisation domain-containing protein" evidence="1">
    <location>
        <begin position="20"/>
        <end position="1162"/>
    </location>
</feature>
<keyword evidence="3" id="KW-1185">Reference proteome</keyword>
<sequence length="1162" mass="132533">MRRALAFLLLMCGCFVAQAQDDSQPIRIYPYRVNPQDYPINERRPSLPATRDLFSDRMQFQHKAFDRRSFLPGYDRTGGSSVRLEEKIFADGLKPKHLKYAKSVRNSDNTFKLAGYKIFRTPKVAHQNYNERAHIAGSYSDISEKFYDLAGPRFLGLQFGESDASYLNLSPGYISPMSRDHRRQYLDYQRYFEHYGNHIGNRVVLHVNEGTSHYLMKEGTATIAEAQTFYRGKVNPLVHYVFLRGASKQYGILLGMGFSTTTPHGGMSFHSPENIHWAKREIIKAYGELIPDPKHYPTTVPAYKALRMYFQTSSDRGSSLSLFRRLMYSNYMYNGVVMNYEPGAYYNNYQVADENGKDIKNMPSKLSPIGEQVRSVREFVEKNPHPGNQITPVAFYMDFFNGWRTPDSRKKAMRVWTNIPYGAGDYFTDNLFSMFYPGYRNVGLYKNVSFGMTATPYGDNVDAIFSDAEQEVLDRYALMVVAGELKYDLEYQRHKILEYVKAGGRFVVTGDNARKLFPEWGISEKSEKNQVGTAVTVKGNRVEETRVFQSLKIRNLPENSKAIARTADKILAFEKEIGKGKIIVSLVPAGITSKKENFSWKDDPNKMYPEGLGRPYYMPAHLERIIGEQAKAVMPFEVGENLGLVCNRNEKGIYTLAIFNNSLTKAPFEIRSNIGEIQSIKEADLADAELKNIKGFYPRGFEKYDIGKDTDKEISGYNVRIFKVKIKESSKLDVLPERHPVNRGNGRFLAMKSMVELKERILCYPSFFTYFDGVKIDLEDLRAVNQGALEENAKWFNRKRVRFVIDARNADEKAVLSAMEKTKSLDLADDWLVNKRTKTLGKAADKFGRKLHTEKSGGVDLIEKLKKPNMGALQVLTLEYANWDQVFGDYLAVWEANPYQKASLAGEKPENKYSAKANLLGKKEKRYLTVRTVSDLELAKAGELDGILLNARLVFEMSEGKFVSDFASNNKNLRKTIVDFRPFVDGYRQVVFEKEWGVTYDKGLSMSEDVMRKMKSAGVESAIVPTDKFFKKGMAGFEEFCGLAKKHGISLVLEHSKKAQPKELATLRETVLGWGVRKVSVAGNPQLANTEAFEKAGLTPEFWLLRFEDFKRRSSPFYPISQARGKRPFKATLENLAGQTLVYDAEYMDKSELREDLGKMEQ</sequence>
<reference evidence="2 3" key="1">
    <citation type="submission" date="2021-12" db="EMBL/GenBank/DDBJ databases">
        <title>Genome sequencing of bacteria with rrn-lacking chromosome and rrn-plasmid.</title>
        <authorList>
            <person name="Anda M."/>
            <person name="Iwasaki W."/>
        </authorList>
    </citation>
    <scope>NUCLEOTIDE SEQUENCE [LARGE SCALE GENOMIC DNA]</scope>
    <source>
        <strain evidence="2 3">DSM 100852</strain>
    </source>
</reference>
<dbReference type="EMBL" id="AP025314">
    <property type="protein sequence ID" value="BDD09487.1"/>
    <property type="molecule type" value="Genomic_DNA"/>
</dbReference>
<organism evidence="2 3">
    <name type="scientific">Fulvitalea axinellae</name>
    <dbReference type="NCBI Taxonomy" id="1182444"/>
    <lineage>
        <taxon>Bacteria</taxon>
        <taxon>Pseudomonadati</taxon>
        <taxon>Bacteroidota</taxon>
        <taxon>Cytophagia</taxon>
        <taxon>Cytophagales</taxon>
        <taxon>Persicobacteraceae</taxon>
        <taxon>Fulvitalea</taxon>
    </lineage>
</organism>
<feature type="signal peptide" evidence="1">
    <location>
        <begin position="1"/>
        <end position="19"/>
    </location>
</feature>
<dbReference type="RefSeq" id="WP_338391087.1">
    <property type="nucleotide sequence ID" value="NZ_AP025314.1"/>
</dbReference>
<evidence type="ECO:0000313" key="2">
    <source>
        <dbReference type="EMBL" id="BDD09487.1"/>
    </source>
</evidence>
<evidence type="ECO:0000313" key="3">
    <source>
        <dbReference type="Proteomes" id="UP001348817"/>
    </source>
</evidence>
<keyword evidence="1" id="KW-0732">Signal</keyword>
<evidence type="ECO:0008006" key="4">
    <source>
        <dbReference type="Google" id="ProtNLM"/>
    </source>
</evidence>
<protein>
    <recommendedName>
        <fullName evidence="4">Beta-galactosidase trimerisation domain-containing protein</fullName>
    </recommendedName>
</protein>
<dbReference type="Proteomes" id="UP001348817">
    <property type="component" value="Chromosome"/>
</dbReference>
<dbReference type="AlphaFoldDB" id="A0AAU9CVM9"/>
<evidence type="ECO:0000256" key="1">
    <source>
        <dbReference type="SAM" id="SignalP"/>
    </source>
</evidence>